<dbReference type="Proteomes" id="UP001501585">
    <property type="component" value="Unassembled WGS sequence"/>
</dbReference>
<name>A0ABN2SNR9_9ACTN</name>
<evidence type="ECO:0000313" key="3">
    <source>
        <dbReference type="EMBL" id="GAA1989903.1"/>
    </source>
</evidence>
<proteinExistence type="predicted"/>
<comment type="caution">
    <text evidence="3">The sequence shown here is derived from an EMBL/GenBank/DDBJ whole genome shotgun (WGS) entry which is preliminary data.</text>
</comment>
<feature type="domain" description="HTH cro/C1-type" evidence="2">
    <location>
        <begin position="8"/>
        <end position="68"/>
    </location>
</feature>
<feature type="compositionally biased region" description="Basic and acidic residues" evidence="1">
    <location>
        <begin position="317"/>
        <end position="326"/>
    </location>
</feature>
<dbReference type="InterPro" id="IPR010982">
    <property type="entry name" value="Lambda_DNA-bd_dom_sf"/>
</dbReference>
<gene>
    <name evidence="3" type="ORF">GCM10009799_14650</name>
</gene>
<evidence type="ECO:0000259" key="2">
    <source>
        <dbReference type="PROSITE" id="PS50943"/>
    </source>
</evidence>
<dbReference type="SUPFAM" id="SSF47413">
    <property type="entry name" value="lambda repressor-like DNA-binding domains"/>
    <property type="match status" value="1"/>
</dbReference>
<accession>A0ABN2SNR9</accession>
<dbReference type="EMBL" id="BAAAPC010000005">
    <property type="protein sequence ID" value="GAA1989903.1"/>
    <property type="molecule type" value="Genomic_DNA"/>
</dbReference>
<dbReference type="InterPro" id="IPR001387">
    <property type="entry name" value="Cro/C1-type_HTH"/>
</dbReference>
<protein>
    <recommendedName>
        <fullName evidence="2">HTH cro/C1-type domain-containing protein</fullName>
    </recommendedName>
</protein>
<evidence type="ECO:0000256" key="1">
    <source>
        <dbReference type="SAM" id="MobiDB-lite"/>
    </source>
</evidence>
<dbReference type="CDD" id="cd00093">
    <property type="entry name" value="HTH_XRE"/>
    <property type="match status" value="1"/>
</dbReference>
<feature type="region of interest" description="Disordered" evidence="1">
    <location>
        <begin position="1"/>
        <end position="21"/>
    </location>
</feature>
<keyword evidence="4" id="KW-1185">Reference proteome</keyword>
<organism evidence="3 4">
    <name type="scientific">Nocardiopsis rhodophaea</name>
    <dbReference type="NCBI Taxonomy" id="280238"/>
    <lineage>
        <taxon>Bacteria</taxon>
        <taxon>Bacillati</taxon>
        <taxon>Actinomycetota</taxon>
        <taxon>Actinomycetes</taxon>
        <taxon>Streptosporangiales</taxon>
        <taxon>Nocardiopsidaceae</taxon>
        <taxon>Nocardiopsis</taxon>
    </lineage>
</organism>
<sequence>MKIRKNPIKERRSEIGITQQGAARRGGVSLATWRRFENETSSASDLGAFRSESLKGLARALALKLSELNQFLTEGTGQAPGDQHRMETHNTVQKFNASFKGDPLTPRDAMALGQTVAFSDFAPTKTGRYSTTGGFSVDFPSYLKGEVTIREVPLLCDLPDWVLVQVNNHWLTRMGECIMRIGDSILERARIPVMRCIADEVAMSIVITNTDPPRQGDDEIYPGLLGGEDIFGCDPDVDDPDDMASHREEWMDRMFGGLIPTDSANGHRGTKLALMKWYGQGVYETSDPLHPLRWFDRYDLSERFNREIELLELPEEEREKQERAAMERAANAMDEAFKE</sequence>
<dbReference type="PROSITE" id="PS50943">
    <property type="entry name" value="HTH_CROC1"/>
    <property type="match status" value="1"/>
</dbReference>
<dbReference type="SMART" id="SM00530">
    <property type="entry name" value="HTH_XRE"/>
    <property type="match status" value="1"/>
</dbReference>
<feature type="compositionally biased region" description="Low complexity" evidence="1">
    <location>
        <begin position="327"/>
        <end position="339"/>
    </location>
</feature>
<feature type="region of interest" description="Disordered" evidence="1">
    <location>
        <begin position="316"/>
        <end position="339"/>
    </location>
</feature>
<dbReference type="Gene3D" id="1.10.260.40">
    <property type="entry name" value="lambda repressor-like DNA-binding domains"/>
    <property type="match status" value="1"/>
</dbReference>
<evidence type="ECO:0000313" key="4">
    <source>
        <dbReference type="Proteomes" id="UP001501585"/>
    </source>
</evidence>
<reference evidence="3 4" key="1">
    <citation type="journal article" date="2019" name="Int. J. Syst. Evol. Microbiol.">
        <title>The Global Catalogue of Microorganisms (GCM) 10K type strain sequencing project: providing services to taxonomists for standard genome sequencing and annotation.</title>
        <authorList>
            <consortium name="The Broad Institute Genomics Platform"/>
            <consortium name="The Broad Institute Genome Sequencing Center for Infectious Disease"/>
            <person name="Wu L."/>
            <person name="Ma J."/>
        </authorList>
    </citation>
    <scope>NUCLEOTIDE SEQUENCE [LARGE SCALE GENOMIC DNA]</scope>
    <source>
        <strain evidence="3 4">JCM 15313</strain>
    </source>
</reference>